<proteinExistence type="predicted"/>
<organism evidence="2 3">
    <name type="scientific">Treponema pedis str. T A4</name>
    <dbReference type="NCBI Taxonomy" id="1291379"/>
    <lineage>
        <taxon>Bacteria</taxon>
        <taxon>Pseudomonadati</taxon>
        <taxon>Spirochaetota</taxon>
        <taxon>Spirochaetia</taxon>
        <taxon>Spirochaetales</taxon>
        <taxon>Treponemataceae</taxon>
        <taxon>Treponema</taxon>
    </lineage>
</organism>
<name>S5ZXL1_9SPIR</name>
<keyword evidence="3" id="KW-1185">Reference proteome</keyword>
<evidence type="ECO:0000313" key="3">
    <source>
        <dbReference type="Proteomes" id="UP000015620"/>
    </source>
</evidence>
<gene>
    <name evidence="2" type="ORF">TPE_0232</name>
</gene>
<dbReference type="GeneID" id="301088953"/>
<keyword evidence="1" id="KW-0732">Signal</keyword>
<dbReference type="RefSeq" id="WP_020964028.1">
    <property type="nucleotide sequence ID" value="NC_022097.1"/>
</dbReference>
<evidence type="ECO:0000256" key="1">
    <source>
        <dbReference type="SAM" id="SignalP"/>
    </source>
</evidence>
<reference evidence="2 3" key="1">
    <citation type="journal article" date="2013" name="PLoS ONE">
        <title>Genome-Wide Relatedness of Treponema pedis, from Gingiva and Necrotic Skin Lesions of Pigs, with the Human Oral Pathogen Treponema denticola.</title>
        <authorList>
            <person name="Svartstrom O."/>
            <person name="Mushtaq M."/>
            <person name="Pringle M."/>
            <person name="Segerman B."/>
        </authorList>
    </citation>
    <scope>NUCLEOTIDE SEQUENCE [LARGE SCALE GENOMIC DNA]</scope>
    <source>
        <strain evidence="2">T A4</strain>
    </source>
</reference>
<evidence type="ECO:0000313" key="2">
    <source>
        <dbReference type="EMBL" id="AGT42728.1"/>
    </source>
</evidence>
<feature type="chain" id="PRO_5004545520" evidence="1">
    <location>
        <begin position="22"/>
        <end position="234"/>
    </location>
</feature>
<dbReference type="Proteomes" id="UP000015620">
    <property type="component" value="Chromosome"/>
</dbReference>
<dbReference type="AlphaFoldDB" id="S5ZXL1"/>
<accession>S5ZXL1</accession>
<protein>
    <submittedName>
        <fullName evidence="2">Uncharacterized protein</fullName>
    </submittedName>
</protein>
<dbReference type="HOGENOM" id="CLU_1244886_0_0_12"/>
<dbReference type="PATRIC" id="fig|1291379.3.peg.227"/>
<feature type="signal peptide" evidence="1">
    <location>
        <begin position="1"/>
        <end position="21"/>
    </location>
</feature>
<sequence>MKKILFAACLTAMVSVGAAFAQNIDTSKPLPAEYFYYDLDGSGDGMIIHRFSDKVSKEFTKKDSNGNWKRTFSVLNFPSEIEGLPVTMVDISNLGPRGKKGNDIIPWDLVIIPDGIRLYLPTIEAAPAPIIIYTKKLILGKNLKFPGSYKFYYLEEFVVPESVTELGYYGDVQFTTAVIPEHIKVIPYGGGIQGANLKDIIFHDNVGIEEGAKFDRKKLPLQTQRKIIKLTLPY</sequence>
<dbReference type="KEGG" id="tped:TPE_0232"/>
<dbReference type="EMBL" id="CP004120">
    <property type="protein sequence ID" value="AGT42728.1"/>
    <property type="molecule type" value="Genomic_DNA"/>
</dbReference>